<dbReference type="Proteomes" id="UP000002279">
    <property type="component" value="Unplaced"/>
</dbReference>
<keyword evidence="9" id="KW-1185">Reference proteome</keyword>
<dbReference type="Gene3D" id="1.20.1440.180">
    <property type="entry name" value="KEN domain"/>
    <property type="match status" value="1"/>
</dbReference>
<dbReference type="PROSITE" id="PS50011">
    <property type="entry name" value="PROTEIN_KINASE_DOM"/>
    <property type="match status" value="1"/>
</dbReference>
<dbReference type="GO" id="GO:0004672">
    <property type="term" value="F:protein kinase activity"/>
    <property type="evidence" value="ECO:0007669"/>
    <property type="project" value="InterPro"/>
</dbReference>
<dbReference type="GO" id="GO:0006396">
    <property type="term" value="P:RNA processing"/>
    <property type="evidence" value="ECO:0000318"/>
    <property type="project" value="GO_Central"/>
</dbReference>
<dbReference type="InterPro" id="IPR042745">
    <property type="entry name" value="RNase-L_RNase"/>
</dbReference>
<dbReference type="GO" id="GO:0005524">
    <property type="term" value="F:ATP binding"/>
    <property type="evidence" value="ECO:0007669"/>
    <property type="project" value="UniProtKB-KW"/>
</dbReference>
<dbReference type="HOGENOM" id="CLU_022542_0_0_1"/>
<evidence type="ECO:0000256" key="1">
    <source>
        <dbReference type="ARBA" id="ARBA00022737"/>
    </source>
</evidence>
<evidence type="ECO:0000259" key="6">
    <source>
        <dbReference type="PROSITE" id="PS50011"/>
    </source>
</evidence>
<dbReference type="InterPro" id="IPR002110">
    <property type="entry name" value="Ankyrin_rpt"/>
</dbReference>
<keyword evidence="4 5" id="KW-0040">ANK repeat</keyword>
<name>F6XK88_ORNAN</name>
<dbReference type="GO" id="GO:0006397">
    <property type="term" value="P:mRNA processing"/>
    <property type="evidence" value="ECO:0007669"/>
    <property type="project" value="InterPro"/>
</dbReference>
<dbReference type="SMART" id="SM00580">
    <property type="entry name" value="PUG"/>
    <property type="match status" value="1"/>
</dbReference>
<evidence type="ECO:0000256" key="3">
    <source>
        <dbReference type="ARBA" id="ARBA00022840"/>
    </source>
</evidence>
<keyword evidence="3" id="KW-0067">ATP-binding</keyword>
<dbReference type="SUPFAM" id="SSF48403">
    <property type="entry name" value="Ankyrin repeat"/>
    <property type="match status" value="1"/>
</dbReference>
<dbReference type="SMART" id="SM00248">
    <property type="entry name" value="ANK"/>
    <property type="match status" value="6"/>
</dbReference>
<dbReference type="Pfam" id="PF00023">
    <property type="entry name" value="Ank"/>
    <property type="match status" value="1"/>
</dbReference>
<dbReference type="InterPro" id="IPR038357">
    <property type="entry name" value="KEN_sf"/>
</dbReference>
<dbReference type="PROSITE" id="PS50088">
    <property type="entry name" value="ANK_REPEAT"/>
    <property type="match status" value="2"/>
</dbReference>
<organism evidence="8 9">
    <name type="scientific">Ornithorhynchus anatinus</name>
    <name type="common">Duckbill platypus</name>
    <dbReference type="NCBI Taxonomy" id="9258"/>
    <lineage>
        <taxon>Eukaryota</taxon>
        <taxon>Metazoa</taxon>
        <taxon>Chordata</taxon>
        <taxon>Craniata</taxon>
        <taxon>Vertebrata</taxon>
        <taxon>Euteleostomi</taxon>
        <taxon>Mammalia</taxon>
        <taxon>Monotremata</taxon>
        <taxon>Ornithorhynchidae</taxon>
        <taxon>Ornithorhynchus</taxon>
    </lineage>
</organism>
<gene>
    <name evidence="8" type="primary">RNASEL</name>
</gene>
<reference evidence="8" key="2">
    <citation type="submission" date="2025-09" db="UniProtKB">
        <authorList>
            <consortium name="Ensembl"/>
        </authorList>
    </citation>
    <scope>IDENTIFICATION</scope>
    <source>
        <strain evidence="8">Glennie</strain>
    </source>
</reference>
<evidence type="ECO:0000256" key="2">
    <source>
        <dbReference type="ARBA" id="ARBA00022741"/>
    </source>
</evidence>
<dbReference type="eggNOG" id="KOG4177">
    <property type="taxonomic scope" value="Eukaryota"/>
</dbReference>
<dbReference type="FunFam" id="1.20.1440.180:FF:000003">
    <property type="entry name" value="Ribonuclease L"/>
    <property type="match status" value="1"/>
</dbReference>
<dbReference type="InterPro" id="IPR000719">
    <property type="entry name" value="Prot_kinase_dom"/>
</dbReference>
<dbReference type="PANTHER" id="PTHR24141">
    <property type="entry name" value="2-5A-DEPENDENT RIBONUCLEASE"/>
    <property type="match status" value="1"/>
</dbReference>
<dbReference type="GeneTree" id="ENSGT00940000161114"/>
<dbReference type="InterPro" id="IPR010513">
    <property type="entry name" value="KEN_dom"/>
</dbReference>
<dbReference type="Gene3D" id="1.25.40.20">
    <property type="entry name" value="Ankyrin repeat-containing domain"/>
    <property type="match status" value="2"/>
</dbReference>
<dbReference type="SMART" id="SM00220">
    <property type="entry name" value="S_TKc"/>
    <property type="match status" value="1"/>
</dbReference>
<evidence type="ECO:0000313" key="9">
    <source>
        <dbReference type="Proteomes" id="UP000002279"/>
    </source>
</evidence>
<evidence type="ECO:0000313" key="8">
    <source>
        <dbReference type="Ensembl" id="ENSOANP00000001554.3"/>
    </source>
</evidence>
<feature type="repeat" description="ANK" evidence="5">
    <location>
        <begin position="199"/>
        <end position="232"/>
    </location>
</feature>
<dbReference type="eggNOG" id="KOG1027">
    <property type="taxonomic scope" value="Eukaryota"/>
</dbReference>
<proteinExistence type="predicted"/>
<dbReference type="Pfam" id="PF00069">
    <property type="entry name" value="Pkinase"/>
    <property type="match status" value="1"/>
</dbReference>
<dbReference type="Pfam" id="PF06479">
    <property type="entry name" value="Ribonuc_2-5A"/>
    <property type="match status" value="1"/>
</dbReference>
<dbReference type="InParanoid" id="F6XK88"/>
<feature type="domain" description="KEN" evidence="7">
    <location>
        <begin position="549"/>
        <end position="680"/>
    </location>
</feature>
<dbReference type="Bgee" id="ENSOANG00000000982">
    <property type="expression patterns" value="Expressed in endometrium and 8 other cell types or tissues"/>
</dbReference>
<keyword evidence="1" id="KW-0677">Repeat</keyword>
<dbReference type="AlphaFoldDB" id="F6XK88"/>
<dbReference type="GO" id="GO:0003723">
    <property type="term" value="F:RNA binding"/>
    <property type="evidence" value="ECO:0000318"/>
    <property type="project" value="GO_Central"/>
</dbReference>
<dbReference type="Gene3D" id="1.10.510.10">
    <property type="entry name" value="Transferase(Phosphotransferase) domain 1"/>
    <property type="match status" value="1"/>
</dbReference>
<dbReference type="GO" id="GO:0004540">
    <property type="term" value="F:RNA nuclease activity"/>
    <property type="evidence" value="ECO:0000318"/>
    <property type="project" value="GO_Central"/>
</dbReference>
<sequence>MKFFHLSSPDGTLEQKGTASQEVNQKLVEAIKTGNIKEVRELLERGADVHFQVEGGWMPLHLAAQAEKEDIVHLLLEKGAEPCARKKNGATPFIVAAIKGNVKCETAAEGGLGILIRTRGRCELKTEDQSNGPHGCSREGHLHIVQTLLDQMGADVNVRDNMGRNSLIRTFRKSTTENAESVAGCLLDHHINVNVRDESGKTPLILAVEQKHLSLVQKLLEQNGTDVNDTDKEGKTALLVAVEKQFKDIVCLLCEKGAKTDCGNLISIANRQYNTDLADLLRRYGARENFHCSNTDWSPQSKQWGEQLKHLNRIYRPMIGKLKIFIEKEYKIAETSEGGVYLGFFDGQETAVKIFCDDSERAKKETDCILEWRKNRHLVKHFGTEINNNSKYVCLSLCERNLEEHLKSHRDAGAEFTKDILKSLFKAVQELHQFGFVHQDLHPKNILIDSKDEVCLADFDKSCRFANDQTLVHGDFQALGRLVQYVVTKGEDPFVEKGAAGEPQEVGAGLSEIPDHAETVDLIQILLSPGVARQTQLSDILYHPFFWPCNMRYRFLRDVGNESDIKTRNTENMTLKKLNHNPSESYSKWTSKIDKYVMTKMNKFYKNEKYQYQDKVTDLLKLIRNIGEHIEEEANAGMKALIGDSAQYFQKTFPELVMHVYKNIQNTEFMKHIPNAHNCLLNPPLR</sequence>
<dbReference type="PROSITE" id="PS51392">
    <property type="entry name" value="KEN"/>
    <property type="match status" value="1"/>
</dbReference>
<dbReference type="FunCoup" id="F6XK88">
    <property type="interactions" value="545"/>
</dbReference>
<accession>F6XK88</accession>
<reference evidence="8" key="1">
    <citation type="submission" date="2025-08" db="UniProtKB">
        <authorList>
            <consortium name="Ensembl"/>
        </authorList>
    </citation>
    <scope>IDENTIFICATION</scope>
    <source>
        <strain evidence="8">Glennie</strain>
    </source>
</reference>
<evidence type="ECO:0000256" key="5">
    <source>
        <dbReference type="PROSITE-ProRule" id="PRU00023"/>
    </source>
</evidence>
<dbReference type="OMA" id="YGSESHK"/>
<keyword evidence="2" id="KW-0547">Nucleotide-binding</keyword>
<dbReference type="STRING" id="9258.ENSOANP00000001554"/>
<dbReference type="CDD" id="cd10423">
    <property type="entry name" value="RNase_RNase-L"/>
    <property type="match status" value="1"/>
</dbReference>
<dbReference type="SUPFAM" id="SSF56112">
    <property type="entry name" value="Protein kinase-like (PK-like)"/>
    <property type="match status" value="1"/>
</dbReference>
<dbReference type="Pfam" id="PF12796">
    <property type="entry name" value="Ank_2"/>
    <property type="match status" value="2"/>
</dbReference>
<feature type="repeat" description="ANK" evidence="5">
    <location>
        <begin position="55"/>
        <end position="87"/>
    </location>
</feature>
<protein>
    <submittedName>
        <fullName evidence="8">Uncharacterized protein</fullName>
    </submittedName>
</protein>
<dbReference type="PROSITE" id="PS50297">
    <property type="entry name" value="ANK_REP_REGION"/>
    <property type="match status" value="2"/>
</dbReference>
<dbReference type="Ensembl" id="ENSOANT00000001555.3">
    <property type="protein sequence ID" value="ENSOANP00000001554.3"/>
    <property type="gene ID" value="ENSOANG00000000982.5"/>
</dbReference>
<evidence type="ECO:0000256" key="4">
    <source>
        <dbReference type="ARBA" id="ARBA00023043"/>
    </source>
</evidence>
<feature type="domain" description="Protein kinase" evidence="6">
    <location>
        <begin position="326"/>
        <end position="546"/>
    </location>
</feature>
<evidence type="ECO:0000259" key="7">
    <source>
        <dbReference type="PROSITE" id="PS51392"/>
    </source>
</evidence>
<dbReference type="PANTHER" id="PTHR24141:SF1">
    <property type="entry name" value="2-5A-DEPENDENT RIBONUCLEASE"/>
    <property type="match status" value="1"/>
</dbReference>
<dbReference type="InterPro" id="IPR011009">
    <property type="entry name" value="Kinase-like_dom_sf"/>
</dbReference>
<dbReference type="InterPro" id="IPR036770">
    <property type="entry name" value="Ankyrin_rpt-contain_sf"/>
</dbReference>